<evidence type="ECO:0000313" key="2">
    <source>
        <dbReference type="Proteomes" id="UP000244073"/>
    </source>
</evidence>
<dbReference type="EMBL" id="MSFN02000007">
    <property type="protein sequence ID" value="PTU18594.1"/>
    <property type="molecule type" value="Genomic_DNA"/>
</dbReference>
<comment type="caution">
    <text evidence="1">The sequence shown here is derived from an EMBL/GenBank/DDBJ whole genome shotgun (WGS) entry which is preliminary data.</text>
</comment>
<dbReference type="GeneID" id="63812925"/>
<organism evidence="1 2">
    <name type="scientific">Aspergillus ochraceoroseus IBT 24754</name>
    <dbReference type="NCBI Taxonomy" id="1392256"/>
    <lineage>
        <taxon>Eukaryota</taxon>
        <taxon>Fungi</taxon>
        <taxon>Dikarya</taxon>
        <taxon>Ascomycota</taxon>
        <taxon>Pezizomycotina</taxon>
        <taxon>Eurotiomycetes</taxon>
        <taxon>Eurotiomycetidae</taxon>
        <taxon>Eurotiales</taxon>
        <taxon>Aspergillaceae</taxon>
        <taxon>Aspergillus</taxon>
        <taxon>Aspergillus subgen. Nidulantes</taxon>
    </lineage>
</organism>
<accession>A0A2T5LQM8</accession>
<gene>
    <name evidence="1" type="ORF">P175DRAFT_0494963</name>
</gene>
<protein>
    <submittedName>
        <fullName evidence="1">Uncharacterized protein</fullName>
    </submittedName>
</protein>
<name>A0A2T5LQM8_9EURO</name>
<sequence length="168" mass="18054">MPFSNYSTTPHHTTPHHTTTLHYTTTQLHNYTTTQLHNYTTTQQHRPRLGGWDGPGLSDRGGWGVPRLGGWDGPGLSDSGGWGGCLGWVVGTGLGYQTAGGGEDLHPSYNIAITTQQHRPRLGGWDGPGLSDSGGWGGSTHIMPRPRLGGWDGPGSSYLRLTCRIRPS</sequence>
<dbReference type="VEuPathDB" id="FungiDB:P175DRAFT_0494963"/>
<dbReference type="Proteomes" id="UP000244073">
    <property type="component" value="Unassembled WGS sequence"/>
</dbReference>
<dbReference type="RefSeq" id="XP_040749986.1">
    <property type="nucleotide sequence ID" value="XM_040896043.1"/>
</dbReference>
<reference evidence="1 2" key="1">
    <citation type="journal article" date="2018" name="Proc. Natl. Acad. Sci. U.S.A.">
        <title>Linking secondary metabolites to gene clusters through genome sequencing of six diverse Aspergillus species.</title>
        <authorList>
            <person name="Kaerboelling I."/>
            <person name="Vesth T.C."/>
            <person name="Frisvad J.C."/>
            <person name="Nybo J.L."/>
            <person name="Theobald S."/>
            <person name="Kuo A."/>
            <person name="Bowyer P."/>
            <person name="Matsuda Y."/>
            <person name="Mondo S."/>
            <person name="Lyhne E.K."/>
            <person name="Kogle M.E."/>
            <person name="Clum A."/>
            <person name="Lipzen A."/>
            <person name="Salamov A."/>
            <person name="Ngan C.Y."/>
            <person name="Daum C."/>
            <person name="Chiniquy J."/>
            <person name="Barry K."/>
            <person name="LaButti K."/>
            <person name="Haridas S."/>
            <person name="Simmons B.A."/>
            <person name="Magnuson J.K."/>
            <person name="Mortensen U.H."/>
            <person name="Larsen T.O."/>
            <person name="Grigoriev I.V."/>
            <person name="Baker S.E."/>
            <person name="Andersen M.R."/>
        </authorList>
    </citation>
    <scope>NUCLEOTIDE SEQUENCE [LARGE SCALE GENOMIC DNA]</scope>
    <source>
        <strain evidence="1 2">IBT 24754</strain>
    </source>
</reference>
<dbReference type="AlphaFoldDB" id="A0A2T5LQM8"/>
<evidence type="ECO:0000313" key="1">
    <source>
        <dbReference type="EMBL" id="PTU18594.1"/>
    </source>
</evidence>
<proteinExistence type="predicted"/>